<dbReference type="NCBIfam" id="TIGR01873">
    <property type="entry name" value="cas_CT1978"/>
    <property type="match status" value="1"/>
</dbReference>
<dbReference type="Proteomes" id="UP000642070">
    <property type="component" value="Unassembled WGS sequence"/>
</dbReference>
<feature type="region of interest" description="Disordered" evidence="1">
    <location>
        <begin position="95"/>
        <end position="124"/>
    </location>
</feature>
<dbReference type="Gene3D" id="3.30.70.240">
    <property type="match status" value="1"/>
</dbReference>
<dbReference type="CDD" id="cd09755">
    <property type="entry name" value="Cas2_I-E"/>
    <property type="match status" value="1"/>
</dbReference>
<reference evidence="2" key="2">
    <citation type="submission" date="2020-09" db="EMBL/GenBank/DDBJ databases">
        <authorList>
            <person name="Sun Q."/>
            <person name="Ohkuma M."/>
        </authorList>
    </citation>
    <scope>NUCLEOTIDE SEQUENCE</scope>
    <source>
        <strain evidence="2">JCM 19831</strain>
    </source>
</reference>
<protein>
    <submittedName>
        <fullName evidence="2">Uncharacterized protein</fullName>
    </submittedName>
</protein>
<gene>
    <name evidence="2" type="ORF">GCM10007977_077940</name>
</gene>
<proteinExistence type="predicted"/>
<feature type="compositionally biased region" description="Basic residues" evidence="1">
    <location>
        <begin position="106"/>
        <end position="117"/>
    </location>
</feature>
<dbReference type="InterPro" id="IPR010152">
    <property type="entry name" value="CRISPR-assoc_prot_Cas2_sub"/>
</dbReference>
<name>A0A917X4I9_9ACTN</name>
<dbReference type="EMBL" id="BMPI01000050">
    <property type="protein sequence ID" value="GGM64905.1"/>
    <property type="molecule type" value="Genomic_DNA"/>
</dbReference>
<dbReference type="AlphaFoldDB" id="A0A917X4I9"/>
<accession>A0A917X4I9</accession>
<sequence>MTVIILTACPPGLRGHLTQWLLEISAGVYVGHISARVRRRLWARVKDLAGPGRALIVYQIPGEQRLSFEAHDHHWTPEDFDGITLIRRPANPVFNPAMPSGWSNAARRRRYGRRQQPTRRPASE</sequence>
<evidence type="ECO:0000313" key="2">
    <source>
        <dbReference type="EMBL" id="GGM64905.1"/>
    </source>
</evidence>
<dbReference type="RefSeq" id="WP_190255070.1">
    <property type="nucleotide sequence ID" value="NZ_BMPI01000050.1"/>
</dbReference>
<organism evidence="2 3">
    <name type="scientific">Dactylosporangium sucinum</name>
    <dbReference type="NCBI Taxonomy" id="1424081"/>
    <lineage>
        <taxon>Bacteria</taxon>
        <taxon>Bacillati</taxon>
        <taxon>Actinomycetota</taxon>
        <taxon>Actinomycetes</taxon>
        <taxon>Micromonosporales</taxon>
        <taxon>Micromonosporaceae</taxon>
        <taxon>Dactylosporangium</taxon>
    </lineage>
</organism>
<evidence type="ECO:0000313" key="3">
    <source>
        <dbReference type="Proteomes" id="UP000642070"/>
    </source>
</evidence>
<reference evidence="2" key="1">
    <citation type="journal article" date="2014" name="Int. J. Syst. Evol. Microbiol.">
        <title>Complete genome sequence of Corynebacterium casei LMG S-19264T (=DSM 44701T), isolated from a smear-ripened cheese.</title>
        <authorList>
            <consortium name="US DOE Joint Genome Institute (JGI-PGF)"/>
            <person name="Walter F."/>
            <person name="Albersmeier A."/>
            <person name="Kalinowski J."/>
            <person name="Ruckert C."/>
        </authorList>
    </citation>
    <scope>NUCLEOTIDE SEQUENCE</scope>
    <source>
        <strain evidence="2">JCM 19831</strain>
    </source>
</reference>
<evidence type="ECO:0000256" key="1">
    <source>
        <dbReference type="SAM" id="MobiDB-lite"/>
    </source>
</evidence>
<keyword evidence="3" id="KW-1185">Reference proteome</keyword>
<dbReference type="Pfam" id="PF09707">
    <property type="entry name" value="Cas_Cas2CT1978"/>
    <property type="match status" value="1"/>
</dbReference>
<comment type="caution">
    <text evidence="2">The sequence shown here is derived from an EMBL/GenBank/DDBJ whole genome shotgun (WGS) entry which is preliminary data.</text>
</comment>